<comment type="caution">
    <text evidence="3">The sequence shown here is derived from an EMBL/GenBank/DDBJ whole genome shotgun (WGS) entry which is preliminary data.</text>
</comment>
<dbReference type="EMBL" id="JBHUHY010000003">
    <property type="protein sequence ID" value="MFD2186221.1"/>
    <property type="molecule type" value="Genomic_DNA"/>
</dbReference>
<reference evidence="4" key="1">
    <citation type="journal article" date="2019" name="Int. J. Syst. Evol. Microbiol.">
        <title>The Global Catalogue of Microorganisms (GCM) 10K type strain sequencing project: providing services to taxonomists for standard genome sequencing and annotation.</title>
        <authorList>
            <consortium name="The Broad Institute Genomics Platform"/>
            <consortium name="The Broad Institute Genome Sequencing Center for Infectious Disease"/>
            <person name="Wu L."/>
            <person name="Ma J."/>
        </authorList>
    </citation>
    <scope>NUCLEOTIDE SEQUENCE [LARGE SCALE GENOMIC DNA]</scope>
    <source>
        <strain evidence="4">DT92</strain>
    </source>
</reference>
<dbReference type="CDD" id="cd06533">
    <property type="entry name" value="Glyco_transf_WecG_TagA"/>
    <property type="match status" value="1"/>
</dbReference>
<dbReference type="RefSeq" id="WP_378319200.1">
    <property type="nucleotide sequence ID" value="NZ_JBHUHY010000003.1"/>
</dbReference>
<dbReference type="PANTHER" id="PTHR34136:SF1">
    <property type="entry name" value="UDP-N-ACETYL-D-MANNOSAMINURONIC ACID TRANSFERASE"/>
    <property type="match status" value="1"/>
</dbReference>
<dbReference type="Proteomes" id="UP001597344">
    <property type="component" value="Unassembled WGS sequence"/>
</dbReference>
<gene>
    <name evidence="3" type="ORF">ACFSJT_05415</name>
</gene>
<accession>A0ABW5AVR9</accession>
<evidence type="ECO:0000256" key="1">
    <source>
        <dbReference type="ARBA" id="ARBA00022676"/>
    </source>
</evidence>
<sequence length="200" mass="23675">MLLRKAEHTLKAIDYFTFDGFLFQYLFFFLTGKSHKRLAPDFGSYFSEMFDYMDRKKESVYFVGAKKEELQTFVGLIRSKYPNIKITGMHDGYFGSDDEPNLLSDIKKNSPDKIIVGLGTPKQEKFSVKVKKTSPDTLIFNCGAFISQTANHGEEYYPKWINQLNLRWIYRIRKEKGLFKRYFREYPKGIIYIIKDRFIL</sequence>
<name>A0ABW5AVR9_9FLAO</name>
<evidence type="ECO:0000313" key="3">
    <source>
        <dbReference type="EMBL" id="MFD2186221.1"/>
    </source>
</evidence>
<dbReference type="NCBIfam" id="TIGR00696">
    <property type="entry name" value="wecG_tagA_cpsF"/>
    <property type="match status" value="1"/>
</dbReference>
<keyword evidence="1" id="KW-0328">Glycosyltransferase</keyword>
<keyword evidence="4" id="KW-1185">Reference proteome</keyword>
<keyword evidence="2" id="KW-0808">Transferase</keyword>
<evidence type="ECO:0000313" key="4">
    <source>
        <dbReference type="Proteomes" id="UP001597344"/>
    </source>
</evidence>
<organism evidence="3 4">
    <name type="scientific">Aquimarina celericrescens</name>
    <dbReference type="NCBI Taxonomy" id="1964542"/>
    <lineage>
        <taxon>Bacteria</taxon>
        <taxon>Pseudomonadati</taxon>
        <taxon>Bacteroidota</taxon>
        <taxon>Flavobacteriia</taxon>
        <taxon>Flavobacteriales</taxon>
        <taxon>Flavobacteriaceae</taxon>
        <taxon>Aquimarina</taxon>
    </lineage>
</organism>
<proteinExistence type="predicted"/>
<dbReference type="InterPro" id="IPR004629">
    <property type="entry name" value="WecG_TagA_CpsF"/>
</dbReference>
<dbReference type="Pfam" id="PF03808">
    <property type="entry name" value="Glyco_tran_WecG"/>
    <property type="match status" value="1"/>
</dbReference>
<evidence type="ECO:0000256" key="2">
    <source>
        <dbReference type="ARBA" id="ARBA00022679"/>
    </source>
</evidence>
<dbReference type="PANTHER" id="PTHR34136">
    <property type="match status" value="1"/>
</dbReference>
<protein>
    <submittedName>
        <fullName evidence="3">WecB/TagA/CpsF family glycosyltransferase</fullName>
    </submittedName>
</protein>